<reference evidence="4" key="1">
    <citation type="submission" date="2022-11" db="EMBL/GenBank/DDBJ databases">
        <authorList>
            <person name="Petersen C."/>
        </authorList>
    </citation>
    <scope>NUCLEOTIDE SEQUENCE</scope>
    <source>
        <strain evidence="4">IBT 34128</strain>
    </source>
</reference>
<evidence type="ECO:0000259" key="3">
    <source>
        <dbReference type="PROSITE" id="PS50056"/>
    </source>
</evidence>
<gene>
    <name evidence="4" type="ORF">NUU61_003203</name>
</gene>
<dbReference type="RefSeq" id="XP_056514852.1">
    <property type="nucleotide sequence ID" value="XM_056653785.1"/>
</dbReference>
<dbReference type="PROSITE" id="PS50056">
    <property type="entry name" value="TYR_PHOSPHATASE_2"/>
    <property type="match status" value="1"/>
</dbReference>
<protein>
    <recommendedName>
        <fullName evidence="6">Tyrosine specific protein phosphatases domain-containing protein</fullName>
    </recommendedName>
</protein>
<comment type="caution">
    <text evidence="4">The sequence shown here is derived from an EMBL/GenBank/DDBJ whole genome shotgun (WGS) entry which is preliminary data.</text>
</comment>
<accession>A0A9W9KH92</accession>
<dbReference type="PANTHER" id="PTHR19134">
    <property type="entry name" value="RECEPTOR-TYPE TYROSINE-PROTEIN PHOSPHATASE"/>
    <property type="match status" value="1"/>
</dbReference>
<reference evidence="4" key="2">
    <citation type="journal article" date="2023" name="IMA Fungus">
        <title>Comparative genomic study of the Penicillium genus elucidates a diverse pangenome and 15 lateral gene transfer events.</title>
        <authorList>
            <person name="Petersen C."/>
            <person name="Sorensen T."/>
            <person name="Nielsen M.R."/>
            <person name="Sondergaard T.E."/>
            <person name="Sorensen J.L."/>
            <person name="Fitzpatrick D.A."/>
            <person name="Frisvad J.C."/>
            <person name="Nielsen K.L."/>
        </authorList>
    </citation>
    <scope>NUCLEOTIDE SEQUENCE</scope>
    <source>
        <strain evidence="4">IBT 34128</strain>
    </source>
</reference>
<dbReference type="InterPro" id="IPR050348">
    <property type="entry name" value="Protein-Tyr_Phosphatase"/>
</dbReference>
<dbReference type="Pfam" id="PF00102">
    <property type="entry name" value="Y_phosphatase"/>
    <property type="match status" value="1"/>
</dbReference>
<dbReference type="Proteomes" id="UP001141434">
    <property type="component" value="Unassembled WGS sequence"/>
</dbReference>
<name>A0A9W9KH92_9EURO</name>
<dbReference type="InterPro" id="IPR029021">
    <property type="entry name" value="Prot-tyrosine_phosphatase-like"/>
</dbReference>
<dbReference type="InterPro" id="IPR000387">
    <property type="entry name" value="Tyr_Pase_dom"/>
</dbReference>
<sequence>MKTYIGKYPVSQGDEFDESTLPAFMERHPYLNAAPLPTFDGESGRYIASASPLWRGGGMKTLWWDMIQQQTSDNAVIISLMERNEEPDPDYIRETTDTLIPPNEANPTVAYELEANGDETCNVKYTVSLVSSESPIKNVLEYRQLRLQYRGQSRNLHYIHYPGWANEQGIGNQNMKALIDLVNKKQGGTNPMVVSCLRGKGRTGTFIEARETWNLAMAAAKKHKNWLAEQKQSPFLTYTKAMRKIRSGMVDSSSQYRFLKSWAQFVWDEVQKILDEN</sequence>
<evidence type="ECO:0000256" key="1">
    <source>
        <dbReference type="ARBA" id="ARBA00009649"/>
    </source>
</evidence>
<evidence type="ECO:0000313" key="5">
    <source>
        <dbReference type="Proteomes" id="UP001141434"/>
    </source>
</evidence>
<feature type="domain" description="Tyrosine-protein phosphatase" evidence="2">
    <location>
        <begin position="1"/>
        <end position="259"/>
    </location>
</feature>
<keyword evidence="5" id="KW-1185">Reference proteome</keyword>
<evidence type="ECO:0000313" key="4">
    <source>
        <dbReference type="EMBL" id="KAJ5105856.1"/>
    </source>
</evidence>
<dbReference type="PROSITE" id="PS50055">
    <property type="entry name" value="TYR_PHOSPHATASE_PTP"/>
    <property type="match status" value="1"/>
</dbReference>
<dbReference type="InterPro" id="IPR003595">
    <property type="entry name" value="Tyr_Pase_cat"/>
</dbReference>
<evidence type="ECO:0000259" key="2">
    <source>
        <dbReference type="PROSITE" id="PS50055"/>
    </source>
</evidence>
<dbReference type="PRINTS" id="PR00700">
    <property type="entry name" value="PRTYPHPHTASE"/>
</dbReference>
<evidence type="ECO:0008006" key="6">
    <source>
        <dbReference type="Google" id="ProtNLM"/>
    </source>
</evidence>
<dbReference type="SMART" id="SM00194">
    <property type="entry name" value="PTPc"/>
    <property type="match status" value="1"/>
</dbReference>
<dbReference type="GO" id="GO:0004725">
    <property type="term" value="F:protein tyrosine phosphatase activity"/>
    <property type="evidence" value="ECO:0007669"/>
    <property type="project" value="InterPro"/>
</dbReference>
<dbReference type="GeneID" id="81392953"/>
<organism evidence="4 5">
    <name type="scientific">Penicillium alfredii</name>
    <dbReference type="NCBI Taxonomy" id="1506179"/>
    <lineage>
        <taxon>Eukaryota</taxon>
        <taxon>Fungi</taxon>
        <taxon>Dikarya</taxon>
        <taxon>Ascomycota</taxon>
        <taxon>Pezizomycotina</taxon>
        <taxon>Eurotiomycetes</taxon>
        <taxon>Eurotiomycetidae</taxon>
        <taxon>Eurotiales</taxon>
        <taxon>Aspergillaceae</taxon>
        <taxon>Penicillium</taxon>
    </lineage>
</organism>
<dbReference type="SUPFAM" id="SSF52799">
    <property type="entry name" value="(Phosphotyrosine protein) phosphatases II"/>
    <property type="match status" value="1"/>
</dbReference>
<dbReference type="SMART" id="SM00404">
    <property type="entry name" value="PTPc_motif"/>
    <property type="match status" value="1"/>
</dbReference>
<comment type="similarity">
    <text evidence="1">Belongs to the protein-tyrosine phosphatase family. Non-receptor class subfamily.</text>
</comment>
<proteinExistence type="inferred from homology"/>
<dbReference type="PANTHER" id="PTHR19134:SF449">
    <property type="entry name" value="TYROSINE-PROTEIN PHOSPHATASE 1"/>
    <property type="match status" value="1"/>
</dbReference>
<dbReference type="InterPro" id="IPR000242">
    <property type="entry name" value="PTP_cat"/>
</dbReference>
<dbReference type="EMBL" id="JAPMSZ010000004">
    <property type="protein sequence ID" value="KAJ5105856.1"/>
    <property type="molecule type" value="Genomic_DNA"/>
</dbReference>
<dbReference type="AlphaFoldDB" id="A0A9W9KH92"/>
<dbReference type="OrthoDB" id="4464840at2759"/>
<feature type="domain" description="Tyrosine specific protein phosphatases" evidence="3">
    <location>
        <begin position="176"/>
        <end position="257"/>
    </location>
</feature>
<dbReference type="Gene3D" id="3.90.190.10">
    <property type="entry name" value="Protein tyrosine phosphatase superfamily"/>
    <property type="match status" value="1"/>
</dbReference>